<dbReference type="Pfam" id="PF17236">
    <property type="entry name" value="SU10_MCP"/>
    <property type="match status" value="1"/>
</dbReference>
<reference evidence="1" key="1">
    <citation type="journal article" date="2014" name="Front. Microbiol.">
        <title>High frequency of phylogenetically diverse reductive dehalogenase-homologous genes in deep subseafloor sedimentary metagenomes.</title>
        <authorList>
            <person name="Kawai M."/>
            <person name="Futagami T."/>
            <person name="Toyoda A."/>
            <person name="Takaki Y."/>
            <person name="Nishi S."/>
            <person name="Hori S."/>
            <person name="Arai W."/>
            <person name="Tsubouchi T."/>
            <person name="Morono Y."/>
            <person name="Uchiyama I."/>
            <person name="Ito T."/>
            <person name="Fujiyama A."/>
            <person name="Inagaki F."/>
            <person name="Takami H."/>
        </authorList>
    </citation>
    <scope>NUCLEOTIDE SEQUENCE</scope>
    <source>
        <strain evidence="1">Expedition CK06-06</strain>
    </source>
</reference>
<protein>
    <submittedName>
        <fullName evidence="1">Uncharacterized protein</fullName>
    </submittedName>
</protein>
<proteinExistence type="predicted"/>
<accession>X0S800</accession>
<organism evidence="1">
    <name type="scientific">marine sediment metagenome</name>
    <dbReference type="NCBI Taxonomy" id="412755"/>
    <lineage>
        <taxon>unclassified sequences</taxon>
        <taxon>metagenomes</taxon>
        <taxon>ecological metagenomes</taxon>
    </lineage>
</organism>
<dbReference type="InterPro" id="IPR035198">
    <property type="entry name" value="SU10_MCP"/>
</dbReference>
<sequence length="114" mass="12355">MLEVRRDIEYALCGSDAVNAAADPGSATAARYMGDMESLITPEVDKAGTAFTEADVLEAHEKCFVLGGDPNQLQVTPQHSISVANFAYNTGRERDVRNEKKLVNTVSIYESPFG</sequence>
<comment type="caution">
    <text evidence="1">The sequence shown here is derived from an EMBL/GenBank/DDBJ whole genome shotgun (WGS) entry which is preliminary data.</text>
</comment>
<gene>
    <name evidence="1" type="ORF">S01H1_08529</name>
</gene>
<dbReference type="EMBL" id="BARS01004370">
    <property type="protein sequence ID" value="GAF77139.1"/>
    <property type="molecule type" value="Genomic_DNA"/>
</dbReference>
<feature type="non-terminal residue" evidence="1">
    <location>
        <position position="114"/>
    </location>
</feature>
<name>X0S800_9ZZZZ</name>
<evidence type="ECO:0000313" key="1">
    <source>
        <dbReference type="EMBL" id="GAF77139.1"/>
    </source>
</evidence>
<dbReference type="AlphaFoldDB" id="X0S800"/>